<sequence>MSTPEPEIRLPRQRKFIKSPDFKVRDAKLAELNDSLKKLEADLSAVNKDIEKAVTPPELVEQRKKLLNELNTVKREQSDIKNKRNQIGEQIKAIDAIMKKKIGDINAVTSKNNFKNADDIEKRIQYLDDLIGKGDLRIVEERKFVKEITSLRKLKKDFASVEQEQKSIDADKAKIAELKKTQSGFNNREAQAKFEEVTKKLDEISAKNKGVQDKRDTLYNKRRALYKQKDEIYAEIKAIRADFDKQFQKFKADMDAERKRREEEEKAYRLSIKKKQLTEDIEIIRESSKNPAFTQQIANIETLLVHFDPTYVKTEKPLLQQSKGINHVRAVKTVAMPASAVIIKKEPESFFSGSNSKKGKKHKGKKGGKFALEPTLISMLSELAISLPTSQADTENTVAELKKQLNDYKAKQAEQTKANVAKGEEKIKKLQEQIDSLESEIEEELAKEKAKRGSEHGNHKKEEKKEEKEEEEEEKTN</sequence>
<gene>
    <name evidence="1" type="ORF">Amon02_000796800</name>
</gene>
<name>A0ACB5TDP9_AMBMO</name>
<dbReference type="Proteomes" id="UP001165064">
    <property type="component" value="Unassembled WGS sequence"/>
</dbReference>
<proteinExistence type="predicted"/>
<reference evidence="1" key="1">
    <citation type="submission" date="2023-04" db="EMBL/GenBank/DDBJ databases">
        <title>Ambrosiozyma monospora NBRC 10751.</title>
        <authorList>
            <person name="Ichikawa N."/>
            <person name="Sato H."/>
            <person name="Tonouchi N."/>
        </authorList>
    </citation>
    <scope>NUCLEOTIDE SEQUENCE</scope>
    <source>
        <strain evidence="1">NBRC 10751</strain>
    </source>
</reference>
<keyword evidence="2" id="KW-1185">Reference proteome</keyword>
<protein>
    <submittedName>
        <fullName evidence="1">Unnamed protein product</fullName>
    </submittedName>
</protein>
<evidence type="ECO:0000313" key="2">
    <source>
        <dbReference type="Proteomes" id="UP001165064"/>
    </source>
</evidence>
<accession>A0ACB5TDP9</accession>
<evidence type="ECO:0000313" key="1">
    <source>
        <dbReference type="EMBL" id="GME86411.1"/>
    </source>
</evidence>
<dbReference type="EMBL" id="BSXS01006860">
    <property type="protein sequence ID" value="GME86411.1"/>
    <property type="molecule type" value="Genomic_DNA"/>
</dbReference>
<comment type="caution">
    <text evidence="1">The sequence shown here is derived from an EMBL/GenBank/DDBJ whole genome shotgun (WGS) entry which is preliminary data.</text>
</comment>
<organism evidence="1 2">
    <name type="scientific">Ambrosiozyma monospora</name>
    <name type="common">Yeast</name>
    <name type="synonym">Endomycopsis monosporus</name>
    <dbReference type="NCBI Taxonomy" id="43982"/>
    <lineage>
        <taxon>Eukaryota</taxon>
        <taxon>Fungi</taxon>
        <taxon>Dikarya</taxon>
        <taxon>Ascomycota</taxon>
        <taxon>Saccharomycotina</taxon>
        <taxon>Pichiomycetes</taxon>
        <taxon>Pichiales</taxon>
        <taxon>Pichiaceae</taxon>
        <taxon>Ambrosiozyma</taxon>
    </lineage>
</organism>